<name>A0A091D772_FUKDA</name>
<keyword evidence="4" id="KW-0460">Magnesium</keyword>
<accession>A0A091D772</accession>
<dbReference type="PANTHER" id="PTHR10218">
    <property type="entry name" value="GTP-BINDING PROTEIN ALPHA SUBUNIT"/>
    <property type="match status" value="1"/>
</dbReference>
<dbReference type="SUPFAM" id="SSF47895">
    <property type="entry name" value="Transducin (alpha subunit), insertion domain"/>
    <property type="match status" value="1"/>
</dbReference>
<dbReference type="Pfam" id="PF00503">
    <property type="entry name" value="G-alpha"/>
    <property type="match status" value="1"/>
</dbReference>
<keyword evidence="11" id="KW-1185">Reference proteome</keyword>
<evidence type="ECO:0000256" key="8">
    <source>
        <dbReference type="PIRSR" id="PIRSR601019-1"/>
    </source>
</evidence>
<keyword evidence="2" id="KW-0519">Myristate</keyword>
<dbReference type="InterPro" id="IPR027417">
    <property type="entry name" value="P-loop_NTPase"/>
</dbReference>
<evidence type="ECO:0000256" key="5">
    <source>
        <dbReference type="ARBA" id="ARBA00023134"/>
    </source>
</evidence>
<keyword evidence="7" id="KW-0807">Transducer</keyword>
<evidence type="ECO:0000256" key="3">
    <source>
        <dbReference type="ARBA" id="ARBA00022741"/>
    </source>
</evidence>
<evidence type="ECO:0000313" key="10">
    <source>
        <dbReference type="EMBL" id="KFO26328.1"/>
    </source>
</evidence>
<dbReference type="GO" id="GO:0005834">
    <property type="term" value="C:heterotrimeric G-protein complex"/>
    <property type="evidence" value="ECO:0007669"/>
    <property type="project" value="TreeGrafter"/>
</dbReference>
<dbReference type="Gene3D" id="3.40.50.300">
    <property type="entry name" value="P-loop containing nucleotide triphosphate hydrolases"/>
    <property type="match status" value="1"/>
</dbReference>
<gene>
    <name evidence="10" type="ORF">H920_12270</name>
</gene>
<dbReference type="AlphaFoldDB" id="A0A091D772"/>
<proteinExistence type="inferred from homology"/>
<dbReference type="GO" id="GO:0007214">
    <property type="term" value="P:gamma-aminobutyric acid signaling pathway"/>
    <property type="evidence" value="ECO:0007669"/>
    <property type="project" value="TreeGrafter"/>
</dbReference>
<dbReference type="GO" id="GO:0001973">
    <property type="term" value="P:G protein-coupled adenosine receptor signaling pathway"/>
    <property type="evidence" value="ECO:0007669"/>
    <property type="project" value="TreeGrafter"/>
</dbReference>
<dbReference type="PROSITE" id="PS51882">
    <property type="entry name" value="G_ALPHA"/>
    <property type="match status" value="1"/>
</dbReference>
<sequence length="119" mass="13336">MGCTAKMIYKNLQRTWEKAVWEVKLLLLGAGESGKRTIDKQMKIIHEGGYSGECSQYRTVVCSNTVQSIMAIVKAMGNLQIDFTDPHRVADARQLSSPSRTAEEQGMLPEDLSSVFRRL</sequence>
<feature type="binding site" evidence="8">
    <location>
        <begin position="32"/>
        <end position="37"/>
    </location>
    <ligand>
        <name>GTP</name>
        <dbReference type="ChEBI" id="CHEBI:37565"/>
    </ligand>
</feature>
<evidence type="ECO:0000256" key="1">
    <source>
        <dbReference type="ARBA" id="ARBA00006628"/>
    </source>
</evidence>
<dbReference type="EMBL" id="KN123200">
    <property type="protein sequence ID" value="KFO26328.1"/>
    <property type="molecule type" value="Genomic_DNA"/>
</dbReference>
<keyword evidence="5 8" id="KW-0342">GTP-binding</keyword>
<dbReference type="InterPro" id="IPR011025">
    <property type="entry name" value="GproteinA_insert"/>
</dbReference>
<evidence type="ECO:0000256" key="2">
    <source>
        <dbReference type="ARBA" id="ARBA00022707"/>
    </source>
</evidence>
<dbReference type="GO" id="GO:0001664">
    <property type="term" value="F:G protein-coupled receptor binding"/>
    <property type="evidence" value="ECO:0007669"/>
    <property type="project" value="TreeGrafter"/>
</dbReference>
<reference evidence="10 11" key="1">
    <citation type="submission" date="2013-11" db="EMBL/GenBank/DDBJ databases">
        <title>The Damaraland mole rat (Fukomys damarensis) genome and evolution of African mole rats.</title>
        <authorList>
            <person name="Gladyshev V.N."/>
            <person name="Fang X."/>
        </authorList>
    </citation>
    <scope>NUCLEOTIDE SEQUENCE [LARGE SCALE GENOMIC DNA]</scope>
    <source>
        <tissue evidence="10">Liver</tissue>
    </source>
</reference>
<keyword evidence="6" id="KW-0564">Palmitate</keyword>
<evidence type="ECO:0000256" key="6">
    <source>
        <dbReference type="ARBA" id="ARBA00023139"/>
    </source>
</evidence>
<feature type="region of interest" description="Disordered" evidence="9">
    <location>
        <begin position="90"/>
        <end position="119"/>
    </location>
</feature>
<evidence type="ECO:0000256" key="4">
    <source>
        <dbReference type="ARBA" id="ARBA00022842"/>
    </source>
</evidence>
<organism evidence="10 11">
    <name type="scientific">Fukomys damarensis</name>
    <name type="common">Damaraland mole rat</name>
    <name type="synonym">Cryptomys damarensis</name>
    <dbReference type="NCBI Taxonomy" id="885580"/>
    <lineage>
        <taxon>Eukaryota</taxon>
        <taxon>Metazoa</taxon>
        <taxon>Chordata</taxon>
        <taxon>Craniata</taxon>
        <taxon>Vertebrata</taxon>
        <taxon>Euteleostomi</taxon>
        <taxon>Mammalia</taxon>
        <taxon>Eutheria</taxon>
        <taxon>Euarchontoglires</taxon>
        <taxon>Glires</taxon>
        <taxon>Rodentia</taxon>
        <taxon>Hystricomorpha</taxon>
        <taxon>Bathyergidae</taxon>
        <taxon>Fukomys</taxon>
    </lineage>
</organism>
<keyword evidence="6" id="KW-0449">Lipoprotein</keyword>
<dbReference type="GO" id="GO:0031683">
    <property type="term" value="F:G-protein beta/gamma-subunit complex binding"/>
    <property type="evidence" value="ECO:0007669"/>
    <property type="project" value="InterPro"/>
</dbReference>
<dbReference type="InterPro" id="IPR001019">
    <property type="entry name" value="Gprotein_alpha_su"/>
</dbReference>
<dbReference type="GO" id="GO:0007193">
    <property type="term" value="P:adenylate cyclase-inhibiting G protein-coupled receptor signaling pathway"/>
    <property type="evidence" value="ECO:0007669"/>
    <property type="project" value="TreeGrafter"/>
</dbReference>
<evidence type="ECO:0000256" key="9">
    <source>
        <dbReference type="SAM" id="MobiDB-lite"/>
    </source>
</evidence>
<dbReference type="GO" id="GO:0005737">
    <property type="term" value="C:cytoplasm"/>
    <property type="evidence" value="ECO:0007669"/>
    <property type="project" value="TreeGrafter"/>
</dbReference>
<protein>
    <submittedName>
        <fullName evidence="10">Guanine nucleotide-binding protein G(I) subunit alpha-2</fullName>
    </submittedName>
</protein>
<dbReference type="Proteomes" id="UP000028990">
    <property type="component" value="Unassembled WGS sequence"/>
</dbReference>
<comment type="similarity">
    <text evidence="1">Belongs to the G-alpha family. G(i/o/t/z) subfamily.</text>
</comment>
<dbReference type="GO" id="GO:0005525">
    <property type="term" value="F:GTP binding"/>
    <property type="evidence" value="ECO:0007669"/>
    <property type="project" value="UniProtKB-KW"/>
</dbReference>
<dbReference type="PANTHER" id="PTHR10218:SF73">
    <property type="entry name" value="GUANINE NUCLEOTIDE-BINDING PROTEIN G(I) SUBUNIT ALPHA-2"/>
    <property type="match status" value="1"/>
</dbReference>
<evidence type="ECO:0000313" key="11">
    <source>
        <dbReference type="Proteomes" id="UP000028990"/>
    </source>
</evidence>
<dbReference type="GO" id="GO:0003924">
    <property type="term" value="F:GTPase activity"/>
    <property type="evidence" value="ECO:0007669"/>
    <property type="project" value="InterPro"/>
</dbReference>
<evidence type="ECO:0000256" key="7">
    <source>
        <dbReference type="ARBA" id="ARBA00023224"/>
    </source>
</evidence>
<keyword evidence="3 8" id="KW-0547">Nucleotide-binding</keyword>